<dbReference type="PANTHER" id="PTHR43004">
    <property type="entry name" value="TRK SYSTEM POTASSIUM UPTAKE PROTEIN"/>
    <property type="match status" value="1"/>
</dbReference>
<evidence type="ECO:0000256" key="2">
    <source>
        <dbReference type="ARBA" id="ARBA00022630"/>
    </source>
</evidence>
<feature type="region of interest" description="Disordered" evidence="4">
    <location>
        <begin position="404"/>
        <end position="425"/>
    </location>
</feature>
<dbReference type="Proteomes" id="UP001499924">
    <property type="component" value="Unassembled WGS sequence"/>
</dbReference>
<dbReference type="Gene3D" id="3.30.9.10">
    <property type="entry name" value="D-Amino Acid Oxidase, subunit A, domain 2"/>
    <property type="match status" value="1"/>
</dbReference>
<dbReference type="InterPro" id="IPR036188">
    <property type="entry name" value="FAD/NAD-bd_sf"/>
</dbReference>
<keyword evidence="7" id="KW-0503">Monooxygenase</keyword>
<gene>
    <name evidence="7" type="ORF">GCM10010531_32140</name>
</gene>
<evidence type="ECO:0000256" key="4">
    <source>
        <dbReference type="SAM" id="MobiDB-lite"/>
    </source>
</evidence>
<dbReference type="Pfam" id="PF21274">
    <property type="entry name" value="Rng_hyd_C"/>
    <property type="match status" value="1"/>
</dbReference>
<accession>A0ABP6PE02</accession>
<dbReference type="RefSeq" id="WP_344689975.1">
    <property type="nucleotide sequence ID" value="NZ_BAAAVV010000007.1"/>
</dbReference>
<protein>
    <submittedName>
        <fullName evidence="7">FAD-dependent monooxygenase</fullName>
    </submittedName>
</protein>
<comment type="caution">
    <text evidence="7">The sequence shown here is derived from an EMBL/GenBank/DDBJ whole genome shotgun (WGS) entry which is preliminary data.</text>
</comment>
<keyword evidence="3" id="KW-0274">FAD</keyword>
<proteinExistence type="predicted"/>
<name>A0ABP6PE02_9ACTN</name>
<dbReference type="Gene3D" id="3.50.50.60">
    <property type="entry name" value="FAD/NAD(P)-binding domain"/>
    <property type="match status" value="1"/>
</dbReference>
<evidence type="ECO:0000256" key="1">
    <source>
        <dbReference type="ARBA" id="ARBA00001974"/>
    </source>
</evidence>
<organism evidence="7 8">
    <name type="scientific">Blastococcus jejuensis</name>
    <dbReference type="NCBI Taxonomy" id="351224"/>
    <lineage>
        <taxon>Bacteria</taxon>
        <taxon>Bacillati</taxon>
        <taxon>Actinomycetota</taxon>
        <taxon>Actinomycetes</taxon>
        <taxon>Geodermatophilales</taxon>
        <taxon>Geodermatophilaceae</taxon>
        <taxon>Blastococcus</taxon>
    </lineage>
</organism>
<evidence type="ECO:0000313" key="7">
    <source>
        <dbReference type="EMBL" id="GAA3176050.1"/>
    </source>
</evidence>
<keyword evidence="2" id="KW-0285">Flavoprotein</keyword>
<keyword evidence="5" id="KW-1133">Transmembrane helix</keyword>
<keyword evidence="5" id="KW-0472">Membrane</keyword>
<reference evidence="8" key="1">
    <citation type="journal article" date="2019" name="Int. J. Syst. Evol. Microbiol.">
        <title>The Global Catalogue of Microorganisms (GCM) 10K type strain sequencing project: providing services to taxonomists for standard genome sequencing and annotation.</title>
        <authorList>
            <consortium name="The Broad Institute Genomics Platform"/>
            <consortium name="The Broad Institute Genome Sequencing Center for Infectious Disease"/>
            <person name="Wu L."/>
            <person name="Ma J."/>
        </authorList>
    </citation>
    <scope>NUCLEOTIDE SEQUENCE [LARGE SCALE GENOMIC DNA]</scope>
    <source>
        <strain evidence="8">JCM 15614</strain>
    </source>
</reference>
<keyword evidence="7" id="KW-0560">Oxidoreductase</keyword>
<dbReference type="PRINTS" id="PR00420">
    <property type="entry name" value="RNGMNOXGNASE"/>
</dbReference>
<keyword evidence="8" id="KW-1185">Reference proteome</keyword>
<feature type="domain" description="FAD-binding" evidence="6">
    <location>
        <begin position="5"/>
        <end position="364"/>
    </location>
</feature>
<dbReference type="SUPFAM" id="SSF51905">
    <property type="entry name" value="FAD/NAD(P)-binding domain"/>
    <property type="match status" value="1"/>
</dbReference>
<comment type="cofactor">
    <cofactor evidence="1">
        <name>FAD</name>
        <dbReference type="ChEBI" id="CHEBI:57692"/>
    </cofactor>
</comment>
<dbReference type="InterPro" id="IPR002938">
    <property type="entry name" value="FAD-bd"/>
</dbReference>
<evidence type="ECO:0000256" key="3">
    <source>
        <dbReference type="ARBA" id="ARBA00022827"/>
    </source>
</evidence>
<feature type="transmembrane region" description="Helical" evidence="5">
    <location>
        <begin position="6"/>
        <end position="29"/>
    </location>
</feature>
<dbReference type="EMBL" id="BAAAVV010000007">
    <property type="protein sequence ID" value="GAA3176050.1"/>
    <property type="molecule type" value="Genomic_DNA"/>
</dbReference>
<evidence type="ECO:0000259" key="6">
    <source>
        <dbReference type="Pfam" id="PF01494"/>
    </source>
</evidence>
<dbReference type="Gene3D" id="3.40.30.120">
    <property type="match status" value="1"/>
</dbReference>
<dbReference type="Pfam" id="PF01494">
    <property type="entry name" value="FAD_binding_3"/>
    <property type="match status" value="1"/>
</dbReference>
<keyword evidence="5" id="KW-0812">Transmembrane</keyword>
<evidence type="ECO:0000256" key="5">
    <source>
        <dbReference type="SAM" id="Phobius"/>
    </source>
</evidence>
<dbReference type="GO" id="GO:0004497">
    <property type="term" value="F:monooxygenase activity"/>
    <property type="evidence" value="ECO:0007669"/>
    <property type="project" value="UniProtKB-KW"/>
</dbReference>
<dbReference type="InterPro" id="IPR050641">
    <property type="entry name" value="RIFMO-like"/>
</dbReference>
<dbReference type="PANTHER" id="PTHR43004:SF19">
    <property type="entry name" value="BINDING MONOOXYGENASE, PUTATIVE (JCVI)-RELATED"/>
    <property type="match status" value="1"/>
</dbReference>
<sequence>MTDLDVPVLVVGGSLVGLSTSVLLASAGVPHLLVERHRGTAVHPRAASFHQRTMEIFRSAGLQSSVEAAAEKEFEQNGAIVSVESLAAAETKYFFRNFNEGVEQLSPTARLFITQIGLEPLLRSAAEERGAEHRYATELVSVEQDDDGVTSVIRGRDGGSEETVRSQYLVAADGAHSHVRQLSGIEMTGRGAFADCVTIYFRADMRELIGDRNLSVVYINHPELLGFFRFSITGDSGFLAVFSTTEPDGTRDTHVAADMDPARCEDLVRKALGRADIPVQIETVQRWSAAAAWASRFQDRRVFLAGDAAHVMPPTGGFGGNTGVADAHNLAWKLALVLQGTAAPRLLDTYDAERRPVSSMTVEQAYTRYVLRVDPSLPKDDMAPPMDDASIELGAVLRSAAVLGDEDDDGAPVADPRAPGGRPGTRAPHLVVDADGTPASVLDVFGSGFVLLAGPGGQAWCDAAAQVSTDLEAPLVAHRVAPDGSLVDREKAFPALYGTGEVGAVVVRPDGVVAWRATAALPDPRAQLDRVLRRLLFR</sequence>
<evidence type="ECO:0000313" key="8">
    <source>
        <dbReference type="Proteomes" id="UP001499924"/>
    </source>
</evidence>